<comment type="caution">
    <text evidence="1">The sequence shown here is derived from an EMBL/GenBank/DDBJ whole genome shotgun (WGS) entry which is preliminary data.</text>
</comment>
<reference evidence="1" key="2">
    <citation type="submission" date="2021-04" db="EMBL/GenBank/DDBJ databases">
        <authorList>
            <person name="Zhang T."/>
            <person name="Zhang Y."/>
            <person name="Lu D."/>
            <person name="Zuo D."/>
            <person name="Du Z."/>
        </authorList>
    </citation>
    <scope>NUCLEOTIDE SEQUENCE</scope>
    <source>
        <strain evidence="1">JR1</strain>
    </source>
</reference>
<gene>
    <name evidence="1" type="ORF">KDU71_00805</name>
</gene>
<reference evidence="1" key="1">
    <citation type="journal article" date="2018" name="Int. J. Syst. Evol. Microbiol.">
        <title>Carboxylicivirga sediminis sp. nov., isolated from coastal sediment.</title>
        <authorList>
            <person name="Wang F.Q."/>
            <person name="Ren L.H."/>
            <person name="Zou R.J."/>
            <person name="Sun Y.Z."/>
            <person name="Liu X.J."/>
            <person name="Jiang F."/>
            <person name="Liu L.J."/>
        </authorList>
    </citation>
    <scope>NUCLEOTIDE SEQUENCE</scope>
    <source>
        <strain evidence="1">JR1</strain>
    </source>
</reference>
<dbReference type="InterPro" id="IPR046228">
    <property type="entry name" value="DUF6261"/>
</dbReference>
<protein>
    <submittedName>
        <fullName evidence="1">Uncharacterized protein</fullName>
    </submittedName>
</protein>
<proteinExistence type="predicted"/>
<evidence type="ECO:0000313" key="2">
    <source>
        <dbReference type="Proteomes" id="UP000679220"/>
    </source>
</evidence>
<name>A0A941F1J5_9BACT</name>
<dbReference type="RefSeq" id="WP_212187989.1">
    <property type="nucleotide sequence ID" value="NZ_JAGTAR010000001.1"/>
</dbReference>
<sequence length="237" mass="26401">MKKISPSTRVTETDSLARNILDVYTKDSNLATMPYLSKIMANLQPVSQQLTEAIKRLKTKSILEDKDAARDQAFRSFYYLVLGATHHPDAAIRQAAKSIMTVLENYGLEMTHDNYATQSSKTTSLTEDLKDAALQAAIQQLSGAEASYLALEQAQTNFSESFINYQEDKADEKNYANATLLKKEVIKIINGQLTEHLELLGKIDETAISSFAQTVEQLIATNNEQVGKRTDKVEEMA</sequence>
<organism evidence="1 2">
    <name type="scientific">Carboxylicivirga sediminis</name>
    <dbReference type="NCBI Taxonomy" id="2006564"/>
    <lineage>
        <taxon>Bacteria</taxon>
        <taxon>Pseudomonadati</taxon>
        <taxon>Bacteroidota</taxon>
        <taxon>Bacteroidia</taxon>
        <taxon>Marinilabiliales</taxon>
        <taxon>Marinilabiliaceae</taxon>
        <taxon>Carboxylicivirga</taxon>
    </lineage>
</organism>
<dbReference type="EMBL" id="JAGTAR010000001">
    <property type="protein sequence ID" value="MBR8534085.1"/>
    <property type="molecule type" value="Genomic_DNA"/>
</dbReference>
<evidence type="ECO:0000313" key="1">
    <source>
        <dbReference type="EMBL" id="MBR8534085.1"/>
    </source>
</evidence>
<accession>A0A941F1J5</accession>
<keyword evidence="2" id="KW-1185">Reference proteome</keyword>
<dbReference type="Proteomes" id="UP000679220">
    <property type="component" value="Unassembled WGS sequence"/>
</dbReference>
<dbReference type="Pfam" id="PF19775">
    <property type="entry name" value="DUF6261"/>
    <property type="match status" value="1"/>
</dbReference>
<dbReference type="AlphaFoldDB" id="A0A941F1J5"/>